<dbReference type="Proteomes" id="UP000010866">
    <property type="component" value="Chromosome"/>
</dbReference>
<protein>
    <submittedName>
        <fullName evidence="1">Uncharacterized protein</fullName>
    </submittedName>
</protein>
<name>L0L114_METHD</name>
<proteinExistence type="predicted"/>
<reference evidence="2" key="1">
    <citation type="submission" date="2012-02" db="EMBL/GenBank/DDBJ databases">
        <title>Complete sequence of chromosome of Methanomethylovorans hollandica DSM 15978.</title>
        <authorList>
            <person name="Lucas S."/>
            <person name="Copeland A."/>
            <person name="Lapidus A."/>
            <person name="Glavina del Rio T."/>
            <person name="Dalin E."/>
            <person name="Tice H."/>
            <person name="Bruce D."/>
            <person name="Goodwin L."/>
            <person name="Pitluck S."/>
            <person name="Peters L."/>
            <person name="Mikhailova N."/>
            <person name="Held B."/>
            <person name="Kyrpides N."/>
            <person name="Mavromatis K."/>
            <person name="Ivanova N."/>
            <person name="Brettin T."/>
            <person name="Detter J.C."/>
            <person name="Han C."/>
            <person name="Larimer F."/>
            <person name="Land M."/>
            <person name="Hauser L."/>
            <person name="Markowitz V."/>
            <person name="Cheng J.-F."/>
            <person name="Hugenholtz P."/>
            <person name="Woyke T."/>
            <person name="Wu D."/>
            <person name="Spring S."/>
            <person name="Schroeder M."/>
            <person name="Brambilla E."/>
            <person name="Klenk H.-P."/>
            <person name="Eisen J.A."/>
        </authorList>
    </citation>
    <scope>NUCLEOTIDE SEQUENCE [LARGE SCALE GENOMIC DNA]</scope>
    <source>
        <strain evidence="2">DSM 15978 / NBRC 107637 / DMS1</strain>
    </source>
</reference>
<evidence type="ECO:0000313" key="1">
    <source>
        <dbReference type="EMBL" id="AGB49954.1"/>
    </source>
</evidence>
<sequence precursor="true">MVLIESSELLDTLKLLHTFAATFSLQETSKAYDNVICLVQVMEQEGAEDYTYCQRNVPADRLT</sequence>
<evidence type="ECO:0000313" key="2">
    <source>
        <dbReference type="Proteomes" id="UP000010866"/>
    </source>
</evidence>
<dbReference type="EMBL" id="CP003362">
    <property type="protein sequence ID" value="AGB49954.1"/>
    <property type="molecule type" value="Genomic_DNA"/>
</dbReference>
<dbReference type="RefSeq" id="WP_015325119.1">
    <property type="nucleotide sequence ID" value="NC_019977.1"/>
</dbReference>
<keyword evidence="2" id="KW-1185">Reference proteome</keyword>
<organism evidence="1 2">
    <name type="scientific">Methanomethylovorans hollandica (strain DSM 15978 / NBRC 107637 / DMS1)</name>
    <dbReference type="NCBI Taxonomy" id="867904"/>
    <lineage>
        <taxon>Archaea</taxon>
        <taxon>Methanobacteriati</taxon>
        <taxon>Methanobacteriota</taxon>
        <taxon>Stenosarchaea group</taxon>
        <taxon>Methanomicrobia</taxon>
        <taxon>Methanosarcinales</taxon>
        <taxon>Methanosarcinaceae</taxon>
        <taxon>Methanomethylovorans</taxon>
    </lineage>
</organism>
<gene>
    <name evidence="1" type="ordered locus">Metho_1768</name>
</gene>
<dbReference type="KEGG" id="mhz:Metho_1768"/>
<accession>L0L114</accession>
<dbReference type="AlphaFoldDB" id="L0L114"/>
<dbReference type="GeneID" id="14406281"/>
<dbReference type="HOGENOM" id="CLU_2875076_0_0_2"/>